<reference evidence="2" key="1">
    <citation type="submission" date="2018-03" db="EMBL/GenBank/DDBJ databases">
        <authorList>
            <person name="Guldener U."/>
        </authorList>
    </citation>
    <scope>NUCLEOTIDE SEQUENCE</scope>
</reference>
<name>A0AAE8SGU6_9HYPO</name>
<feature type="compositionally biased region" description="Basic and acidic residues" evidence="1">
    <location>
        <begin position="34"/>
        <end position="49"/>
    </location>
</feature>
<gene>
    <name evidence="2" type="ORF">FTOL_04897</name>
</gene>
<dbReference type="EMBL" id="ONZP01000153">
    <property type="protein sequence ID" value="SPJ75166.1"/>
    <property type="molecule type" value="Genomic_DNA"/>
</dbReference>
<comment type="caution">
    <text evidence="2">The sequence shown here is derived from an EMBL/GenBank/DDBJ whole genome shotgun (WGS) entry which is preliminary data.</text>
</comment>
<evidence type="ECO:0000256" key="1">
    <source>
        <dbReference type="SAM" id="MobiDB-lite"/>
    </source>
</evidence>
<keyword evidence="3" id="KW-1185">Reference proteome</keyword>
<accession>A0AAE8SGU6</accession>
<sequence>MSETYLEGLVDGQAPDGQSRLREADDAELWSTKTDMKRDGSGSLRKETEATTGKSCEA</sequence>
<proteinExistence type="predicted"/>
<evidence type="ECO:0000313" key="3">
    <source>
        <dbReference type="Proteomes" id="UP001187734"/>
    </source>
</evidence>
<dbReference type="AlphaFoldDB" id="A0AAE8SGU6"/>
<protein>
    <submittedName>
        <fullName evidence="2">Uncharacterized protein</fullName>
    </submittedName>
</protein>
<feature type="region of interest" description="Disordered" evidence="1">
    <location>
        <begin position="1"/>
        <end position="58"/>
    </location>
</feature>
<dbReference type="Proteomes" id="UP001187734">
    <property type="component" value="Unassembled WGS sequence"/>
</dbReference>
<evidence type="ECO:0000313" key="2">
    <source>
        <dbReference type="EMBL" id="SPJ75166.1"/>
    </source>
</evidence>
<organism evidence="2 3">
    <name type="scientific">Fusarium torulosum</name>
    <dbReference type="NCBI Taxonomy" id="33205"/>
    <lineage>
        <taxon>Eukaryota</taxon>
        <taxon>Fungi</taxon>
        <taxon>Dikarya</taxon>
        <taxon>Ascomycota</taxon>
        <taxon>Pezizomycotina</taxon>
        <taxon>Sordariomycetes</taxon>
        <taxon>Hypocreomycetidae</taxon>
        <taxon>Hypocreales</taxon>
        <taxon>Nectriaceae</taxon>
        <taxon>Fusarium</taxon>
    </lineage>
</organism>